<keyword evidence="2" id="KW-1185">Reference proteome</keyword>
<evidence type="ECO:0000313" key="1">
    <source>
        <dbReference type="EMBL" id="QDH83792.1"/>
    </source>
</evidence>
<sequence>MTVIRTDEEVKQILRDHVLLCGGYAVAQILADVMQESSDEMKKHGNMGAIIHLDCAAQQEAVKTMKYGHPLRY</sequence>
<organism evidence="1 2">
    <name type="scientific">Achromobacter phage vB_AxyP_19-32_Axy04</name>
    <dbReference type="NCBI Taxonomy" id="2591039"/>
    <lineage>
        <taxon>Viruses</taxon>
        <taxon>Duplodnaviria</taxon>
        <taxon>Heunggongvirae</taxon>
        <taxon>Uroviricota</taxon>
        <taxon>Caudoviricetes</taxon>
        <taxon>Schitoviridae</taxon>
        <taxon>Rothmandenesvirinae</taxon>
        <taxon>Dongdastvirus</taxon>
        <taxon>Dongdastvirus Axy04</taxon>
    </lineage>
</organism>
<evidence type="ECO:0000313" key="2">
    <source>
        <dbReference type="Proteomes" id="UP000315683"/>
    </source>
</evidence>
<accession>A0A514CTJ0</accession>
<dbReference type="Proteomes" id="UP000315683">
    <property type="component" value="Segment"/>
</dbReference>
<reference evidence="1 2" key="1">
    <citation type="submission" date="2019-05" db="EMBL/GenBank/DDBJ databases">
        <title>Complete genome sequence of sixteen phages from Abidjan, cote d'Ivoire, isolated on a single strain of Achromobacter xylosoxidans.</title>
        <authorList>
            <person name="Essoh C."/>
            <person name="Vernadet J.-P."/>
            <person name="Vergnaud G."/>
            <person name="Pourcel C."/>
        </authorList>
    </citation>
    <scope>NUCLEOTIDE SEQUENCE [LARGE SCALE GENOMIC DNA]</scope>
</reference>
<proteinExistence type="predicted"/>
<gene>
    <name evidence="1" type="ORF">Axy04_017</name>
</gene>
<name>A0A514CTJ0_9CAUD</name>
<protein>
    <submittedName>
        <fullName evidence="1">Uncharacterized protein</fullName>
    </submittedName>
</protein>
<dbReference type="EMBL" id="MK962626">
    <property type="protein sequence ID" value="QDH83792.1"/>
    <property type="molecule type" value="Genomic_DNA"/>
</dbReference>